<feature type="compositionally biased region" description="Acidic residues" evidence="1">
    <location>
        <begin position="553"/>
        <end position="566"/>
    </location>
</feature>
<evidence type="ECO:0000313" key="5">
    <source>
        <dbReference type="EMBL" id="SEJ58260.1"/>
    </source>
</evidence>
<feature type="domain" description="DUF7507" evidence="4">
    <location>
        <begin position="371"/>
        <end position="479"/>
    </location>
</feature>
<evidence type="ECO:0000256" key="1">
    <source>
        <dbReference type="SAM" id="MobiDB-lite"/>
    </source>
</evidence>
<feature type="domain" description="GEVED" evidence="3">
    <location>
        <begin position="766"/>
        <end position="845"/>
    </location>
</feature>
<dbReference type="InterPro" id="IPR045474">
    <property type="entry name" value="GEVED"/>
</dbReference>
<feature type="region of interest" description="Disordered" evidence="1">
    <location>
        <begin position="466"/>
        <end position="567"/>
    </location>
</feature>
<feature type="compositionally biased region" description="Polar residues" evidence="1">
    <location>
        <begin position="466"/>
        <end position="478"/>
    </location>
</feature>
<feature type="compositionally biased region" description="Acidic residues" evidence="1">
    <location>
        <begin position="479"/>
        <end position="490"/>
    </location>
</feature>
<organism evidence="5 6">
    <name type="scientific">Marinovum algicola</name>
    <dbReference type="NCBI Taxonomy" id="42444"/>
    <lineage>
        <taxon>Bacteria</taxon>
        <taxon>Pseudomonadati</taxon>
        <taxon>Pseudomonadota</taxon>
        <taxon>Alphaproteobacteria</taxon>
        <taxon>Rhodobacterales</taxon>
        <taxon>Roseobacteraceae</taxon>
        <taxon>Marinovum</taxon>
    </lineage>
</organism>
<feature type="domain" description="DUF11" evidence="2">
    <location>
        <begin position="1226"/>
        <end position="1327"/>
    </location>
</feature>
<dbReference type="InterPro" id="IPR001434">
    <property type="entry name" value="OmcB-like_DUF11"/>
</dbReference>
<protein>
    <submittedName>
        <fullName evidence="5">Conserved repeat domain-containing protein</fullName>
    </submittedName>
</protein>
<dbReference type="Pfam" id="PF24346">
    <property type="entry name" value="DUF7507"/>
    <property type="match status" value="1"/>
</dbReference>
<keyword evidence="6" id="KW-1185">Reference proteome</keyword>
<dbReference type="InterPro" id="IPR051172">
    <property type="entry name" value="Chlamydia_OmcB"/>
</dbReference>
<dbReference type="Pfam" id="PF01345">
    <property type="entry name" value="DUF11"/>
    <property type="match status" value="1"/>
</dbReference>
<proteinExistence type="predicted"/>
<evidence type="ECO:0000259" key="2">
    <source>
        <dbReference type="Pfam" id="PF01345"/>
    </source>
</evidence>
<dbReference type="Pfam" id="PF20009">
    <property type="entry name" value="GEVED"/>
    <property type="match status" value="2"/>
</dbReference>
<dbReference type="InterPro" id="IPR047589">
    <property type="entry name" value="DUF11_rpt"/>
</dbReference>
<dbReference type="NCBIfam" id="TIGR01451">
    <property type="entry name" value="B_ant_repeat"/>
    <property type="match status" value="1"/>
</dbReference>
<dbReference type="EMBL" id="FNYY01000007">
    <property type="protein sequence ID" value="SEJ58260.1"/>
    <property type="molecule type" value="Genomic_DNA"/>
</dbReference>
<dbReference type="Gene3D" id="2.60.40.10">
    <property type="entry name" value="Immunoglobulins"/>
    <property type="match status" value="1"/>
</dbReference>
<evidence type="ECO:0000259" key="4">
    <source>
        <dbReference type="Pfam" id="PF24346"/>
    </source>
</evidence>
<dbReference type="SUPFAM" id="SSF63825">
    <property type="entry name" value="YWTD domain"/>
    <property type="match status" value="1"/>
</dbReference>
<name>A0A975ZNN8_9RHOB</name>
<evidence type="ECO:0000313" key="6">
    <source>
        <dbReference type="Proteomes" id="UP000182932"/>
    </source>
</evidence>
<sequence>MNVCLAIPYARAVKSVLVSFLLLLTTALVAAAQELILQPVGAPQVTGAGAGKRAVWRNAGTVGGATVDIVGVMTDAALDHSLTTGNGQIQITSAAQDVHYLDMYIYSAGTYDLASDSGGVPVIADVHIQINDIDGPSNEQVYVELCSGQVEYVRIDRNATTRRSFVAGPAPVGTEIFVLSGDRNYSNQPVSGLEIYYPQTSVFRFGRTANSRFLVRLANPTYDEADTFDLKCGDFRTITLVDDLKEQVLGQPVTLNILFNDTVSTENNNGPANASRLPSTYGTQAVDLIAPTGAINQVTDSSGHLVGFDVVGEGTWSYDDDTGELTFTPFAAFFGVPTPIDYRFQRPENTTGVAYSAPARVSIDIGALGLLKTATLVDTNVNGYADPGETIAYVFTAENFGNVTLTNVTLAETQFSGKGATPVMQFQAATGLSPEGTLEPGERAVYTATYTLVPEDLDTTISNQARATATTPGGTEVSDLSDSENPSDGDGEARNGPGAGRDDPTTIYAGSGPDRGDAPLSYGDPQHADTAQYRIGAVNGDGDSSAQHSADASGDDLDGNDDEDETMLPQLYGGLTRTVTIPVSEPAPGTGRLQVFVDFGADGSFLTPGDQVGTDLRDGGPQDLDGAVNGQISFAVAVPPTAPLVPTFARLRWSSVAGLNAIAAAADGEVEDHAITLKTPPDADRGDAPASYGDPQHVVEGPGAPTIYLGSVPPDVDLVSQAGAGATGDDLDGSDDEDGVTLPQLYAGGLTEVTVNVAEPAAGTAYLQAFVDFDGDGTFAGEQVASDLQDGGTLDKDGAVNGAITFEFTVPAGATTLPTHARFRWSTDLTGAETAFDGEVEDYGLTISSDPPPFICDASLYAFSTRRTTLSRLAFSDAGGSYAVTATTVGSTGSNRDGPWGFNELDGYFYGVDQGRRRLYRVDGGGTFTDLGNISGARTAADAGDILPNGRMIYEVDEARWHIVDLSGAGAATAVGDIDLSFDVFPDDLAYNPIDGLVYGIDRSSRRLFSVAVNGGVPGTRTPQLIGPAIYSGVFDSLWFDRDGRLYGYSNSTNNLYLISTVTGEAQLIMTLPFDEGDRSDGASCRGPAPIPFGAVSGNVFEDRDASDIKEAGEPNYGAGIGLTIFADNGTPANFGDDLQVAVTETLPDGTYGFGDLLINTTYRILLDETDPDLGPGATIGTSNPLTSVAVDGNAVTEDQDFGFDAAEADLSITKFAAASGTATPRSSATPGDLIDWVITVENIGPGSPSGVKVIDRIPDGYEYVSDSAPNTGDTYDPATGLWFVDEILAGTSETLTVTVRMRDTGETTNRTEIVYSSLPDPDSDPDVGHLVDDLGDGSVDDDEAAYALARIVDTRRLAGRVFLDTGAGGGSAHDALVNGAEAGVGGGTLRLIDSAGTEIAAPVIGSDGSWSASLPSSVTGAVTLELIAAEGRIAISERTAGLPALSNADPNDGRFTFTPDPGSDYTDLDFGVIETPRLTQDQVAAIMAGQVIALPHRYTASSEATVAFSTNVTTETPAGAYSIAVFRDTDCDGAADSPLSAPVGVSPGAELCLVVRVSAGAGVGAGSALTYDLIATTGFARTSASHVTRNTDRIAASSEAAVVLRKTVRNLTLGSAEGTTNAGAPGDVLAYRIYLDNTSSETVSNLTIHDRTPPYTVLGAAPTSPSAVASQLNCLLVVPASAAPGYAGVLQWDCSGMLPPGDSGFVNFEVRILD</sequence>
<dbReference type="PANTHER" id="PTHR34819:SF5">
    <property type="entry name" value="CONSERVED REPEAT DOMAIN PROTEIN"/>
    <property type="match status" value="1"/>
</dbReference>
<gene>
    <name evidence="5" type="ORF">SAMN04487940_107168</name>
</gene>
<dbReference type="PANTHER" id="PTHR34819">
    <property type="entry name" value="LARGE CYSTEINE-RICH PERIPLASMIC PROTEIN OMCB"/>
    <property type="match status" value="1"/>
</dbReference>
<feature type="domain" description="GEVED" evidence="3">
    <location>
        <begin position="593"/>
        <end position="676"/>
    </location>
</feature>
<dbReference type="InterPro" id="IPR013783">
    <property type="entry name" value="Ig-like_fold"/>
</dbReference>
<dbReference type="Proteomes" id="UP000182932">
    <property type="component" value="Unassembled WGS sequence"/>
</dbReference>
<comment type="caution">
    <text evidence="5">The sequence shown here is derived from an EMBL/GenBank/DDBJ whole genome shotgun (WGS) entry which is preliminary data.</text>
</comment>
<evidence type="ECO:0000259" key="3">
    <source>
        <dbReference type="Pfam" id="PF20009"/>
    </source>
</evidence>
<reference evidence="5 6" key="1">
    <citation type="submission" date="2016-10" db="EMBL/GenBank/DDBJ databases">
        <authorList>
            <person name="Varghese N."/>
            <person name="Submissions S."/>
        </authorList>
    </citation>
    <scope>NUCLEOTIDE SEQUENCE [LARGE SCALE GENOMIC DNA]</scope>
    <source>
        <strain evidence="5 6">FF3</strain>
    </source>
</reference>
<dbReference type="InterPro" id="IPR055354">
    <property type="entry name" value="DUF7507"/>
</dbReference>
<accession>A0A975ZNN8</accession>